<feature type="non-terminal residue" evidence="3">
    <location>
        <position position="676"/>
    </location>
</feature>
<proteinExistence type="predicted"/>
<dbReference type="RefSeq" id="XP_021819004.1">
    <property type="nucleotide sequence ID" value="XM_021963312.1"/>
</dbReference>
<evidence type="ECO:0000313" key="3">
    <source>
        <dbReference type="RefSeq" id="XP_021819004.1"/>
    </source>
</evidence>
<dbReference type="Proteomes" id="UP000515124">
    <property type="component" value="Unplaced"/>
</dbReference>
<evidence type="ECO:0000313" key="2">
    <source>
        <dbReference type="Proteomes" id="UP000515124"/>
    </source>
</evidence>
<protein>
    <submittedName>
        <fullName evidence="3">Uncharacterized protein LOC110760952</fullName>
    </submittedName>
</protein>
<feature type="region of interest" description="Disordered" evidence="1">
    <location>
        <begin position="126"/>
        <end position="191"/>
    </location>
</feature>
<sequence length="676" mass="75005">MECAPSQCTPNVYRAIMCFENLSRFFMLDCLRHFERYAQVRVYKAKLFDNLSQGDHVWYDDVLEVSGRWEGDVGTGPLVPITYCNVNDISKKLKLGPDMAKVRHALNIPSKFREWRWLLSEYREEDGGLPPTEDVERWKQNGPDPDDLPAGYEECSDEPPSKRKADVKSRERNASPLRKRSKFPSAEKTQVGATFVSSARVKHLVGADSKKIGGMRNFRDVPLKPLADEFGDRDLLREIVRARSSSPVERQRDADVPIRSSGRLHQSKSGGRSGRFAHPSNHHDPAVGSRAVKRGVDSSFPISLEVRLAEAKNARESSARAKGSSSTFAVDPQVDKSSPAGDAGVSDLLKTHFLSSPSACVGLVDQIRQAGDLGTFSSLSLEKQREATLHLLQKGVVFAAETIRNSSAVAPSSAQLSELEKKNAELVCKLSAEQARYEKKTSDLRAMISELKSSLAEKDSELNSSTADLASRKDAYFHLERKNADISHSYDKLLARFRAYHESAEESRSEATVDAYKLGYMDCINRKDPFFAIGDEDIEMLCPEQVNAVDMEGVEELVAEEAVADGAGEDAADEAVADGAGEDALSELEKKNAELVCKLSAEQARYEKKTSDLRAMISELKSSLAEKDSELNSSTADLASRKDAYFHLERKNADIFHSYNKLLARFRAYHESAEES</sequence>
<feature type="region of interest" description="Disordered" evidence="1">
    <location>
        <begin position="314"/>
        <end position="342"/>
    </location>
</feature>
<dbReference type="AlphaFoldDB" id="A0A6P5SS58"/>
<dbReference type="GeneID" id="110760952"/>
<keyword evidence="2" id="KW-1185">Reference proteome</keyword>
<feature type="region of interest" description="Disordered" evidence="1">
    <location>
        <begin position="244"/>
        <end position="292"/>
    </location>
</feature>
<name>A0A6P5SS58_PRUAV</name>
<reference evidence="3" key="1">
    <citation type="submission" date="2025-08" db="UniProtKB">
        <authorList>
            <consortium name="RefSeq"/>
        </authorList>
    </citation>
    <scope>IDENTIFICATION</scope>
</reference>
<feature type="compositionally biased region" description="Basic and acidic residues" evidence="1">
    <location>
        <begin position="159"/>
        <end position="173"/>
    </location>
</feature>
<gene>
    <name evidence="3" type="primary">LOC110760952</name>
</gene>
<accession>A0A6P5SS58</accession>
<organism evidence="2 3">
    <name type="scientific">Prunus avium</name>
    <name type="common">Cherry</name>
    <name type="synonym">Cerasus avium</name>
    <dbReference type="NCBI Taxonomy" id="42229"/>
    <lineage>
        <taxon>Eukaryota</taxon>
        <taxon>Viridiplantae</taxon>
        <taxon>Streptophyta</taxon>
        <taxon>Embryophyta</taxon>
        <taxon>Tracheophyta</taxon>
        <taxon>Spermatophyta</taxon>
        <taxon>Magnoliopsida</taxon>
        <taxon>eudicotyledons</taxon>
        <taxon>Gunneridae</taxon>
        <taxon>Pentapetalae</taxon>
        <taxon>rosids</taxon>
        <taxon>fabids</taxon>
        <taxon>Rosales</taxon>
        <taxon>Rosaceae</taxon>
        <taxon>Amygdaloideae</taxon>
        <taxon>Amygdaleae</taxon>
        <taxon>Prunus</taxon>
    </lineage>
</organism>
<evidence type="ECO:0000256" key="1">
    <source>
        <dbReference type="SAM" id="MobiDB-lite"/>
    </source>
</evidence>
<dbReference type="KEGG" id="pavi:110760952"/>